<evidence type="ECO:0000313" key="14">
    <source>
        <dbReference type="EMBL" id="TEB21813.1"/>
    </source>
</evidence>
<dbReference type="InterPro" id="IPR013154">
    <property type="entry name" value="ADH-like_N"/>
</dbReference>
<dbReference type="Proteomes" id="UP000298030">
    <property type="component" value="Unassembled WGS sequence"/>
</dbReference>
<proteinExistence type="inferred from homology"/>
<dbReference type="OrthoDB" id="7482721at2759"/>
<keyword evidence="9" id="KW-0496">Mitochondrion</keyword>
<dbReference type="EMBL" id="QPFP01000102">
    <property type="protein sequence ID" value="TEB21813.1"/>
    <property type="molecule type" value="Genomic_DNA"/>
</dbReference>
<comment type="subcellular location">
    <subcellularLocation>
        <location evidence="1">Mitochondrion</location>
    </subcellularLocation>
</comment>
<evidence type="ECO:0000256" key="2">
    <source>
        <dbReference type="ARBA" id="ARBA00010371"/>
    </source>
</evidence>
<dbReference type="Pfam" id="PF00107">
    <property type="entry name" value="ADH_zinc_N"/>
    <property type="match status" value="1"/>
</dbReference>
<dbReference type="STRING" id="71717.A0A4Y7SIY8"/>
<comment type="similarity">
    <text evidence="2">Belongs to the zinc-containing alcohol dehydrogenase family. Quinone oxidoreductase subfamily.</text>
</comment>
<keyword evidence="6" id="KW-0809">Transit peptide</keyword>
<dbReference type="SUPFAM" id="SSF51735">
    <property type="entry name" value="NAD(P)-binding Rossmann-fold domains"/>
    <property type="match status" value="1"/>
</dbReference>
<evidence type="ECO:0000256" key="10">
    <source>
        <dbReference type="ARBA" id="ARBA00023160"/>
    </source>
</evidence>
<accession>A0A4Y7SIY8</accession>
<keyword evidence="15" id="KW-1185">Reference proteome</keyword>
<evidence type="ECO:0000256" key="8">
    <source>
        <dbReference type="ARBA" id="ARBA00023098"/>
    </source>
</evidence>
<organism evidence="14 15">
    <name type="scientific">Coprinellus micaceus</name>
    <name type="common">Glistening ink-cap mushroom</name>
    <name type="synonym">Coprinus micaceus</name>
    <dbReference type="NCBI Taxonomy" id="71717"/>
    <lineage>
        <taxon>Eukaryota</taxon>
        <taxon>Fungi</taxon>
        <taxon>Dikarya</taxon>
        <taxon>Basidiomycota</taxon>
        <taxon>Agaricomycotina</taxon>
        <taxon>Agaricomycetes</taxon>
        <taxon>Agaricomycetidae</taxon>
        <taxon>Agaricales</taxon>
        <taxon>Agaricineae</taxon>
        <taxon>Psathyrellaceae</taxon>
        <taxon>Coprinellus</taxon>
    </lineage>
</organism>
<keyword evidence="10" id="KW-0275">Fatty acid biosynthesis</keyword>
<dbReference type="Gene3D" id="3.40.50.720">
    <property type="entry name" value="NAD(P)-binding Rossmann-like Domain"/>
    <property type="match status" value="1"/>
</dbReference>
<name>A0A4Y7SIY8_COPMI</name>
<evidence type="ECO:0000256" key="12">
    <source>
        <dbReference type="ARBA" id="ARBA00048843"/>
    </source>
</evidence>
<dbReference type="GO" id="GO:0005739">
    <property type="term" value="C:mitochondrion"/>
    <property type="evidence" value="ECO:0007669"/>
    <property type="project" value="UniProtKB-SubCell"/>
</dbReference>
<evidence type="ECO:0000256" key="9">
    <source>
        <dbReference type="ARBA" id="ARBA00023128"/>
    </source>
</evidence>
<keyword evidence="5" id="KW-0521">NADP</keyword>
<dbReference type="Gene3D" id="3.90.180.10">
    <property type="entry name" value="Medium-chain alcohol dehydrogenases, catalytic domain"/>
    <property type="match status" value="1"/>
</dbReference>
<keyword evidence="7" id="KW-0560">Oxidoreductase</keyword>
<dbReference type="InterPro" id="IPR051034">
    <property type="entry name" value="Mito_Enoyl-ACP_Reductase"/>
</dbReference>
<dbReference type="PANTHER" id="PTHR43981">
    <property type="entry name" value="ENOYL-[ACYL-CARRIER-PROTEIN] REDUCTASE, MITOCHONDRIAL"/>
    <property type="match status" value="1"/>
</dbReference>
<dbReference type="SUPFAM" id="SSF50129">
    <property type="entry name" value="GroES-like"/>
    <property type="match status" value="1"/>
</dbReference>
<keyword evidence="3" id="KW-0444">Lipid biosynthesis</keyword>
<evidence type="ECO:0000256" key="4">
    <source>
        <dbReference type="ARBA" id="ARBA00022832"/>
    </source>
</evidence>
<feature type="domain" description="Enoyl reductase (ER)" evidence="13">
    <location>
        <begin position="42"/>
        <end position="383"/>
    </location>
</feature>
<keyword evidence="4" id="KW-0276">Fatty acid metabolism</keyword>
<evidence type="ECO:0000256" key="11">
    <source>
        <dbReference type="ARBA" id="ARBA00038963"/>
    </source>
</evidence>
<sequence>MFTLRAARVSARLPRPALRSFSSSRICSGRAIVYSENGDPSTVLEAVTYPNLFSPPPPSSAHIRFLLSPINPADVNVVEGVYPSKPTKTGALTTQGKGSEGQPVFVGGNEGLGQVVALGEGVKEDTLKVGDWVVVTKQQSGTWMSERHIPVADVARVPNAEKLTEAQAATLTVNPPTAYNMLHDFVDLKQGDWVIQNGANSAIAAAKGINTINLVRNRDNIGELKSSLEKLGATHVLTYDELADKSVREKIKGWTQGKDIRLGLNCVGGKETTLMARYLGKNAHLVSYGAMSKQPLSLPTSLFIFKNLTAHGFWQSEWYKTRSAADRDTLMKTLVEYIVEKKLDTPEIEVVKVGKDRTDAQASEAVTGVFKGLAEGKYGKKVLLNLE</sequence>
<comment type="caution">
    <text evidence="14">The sequence shown here is derived from an EMBL/GenBank/DDBJ whole genome shotgun (WGS) entry which is preliminary data.</text>
</comment>
<evidence type="ECO:0000259" key="13">
    <source>
        <dbReference type="SMART" id="SM00829"/>
    </source>
</evidence>
<evidence type="ECO:0000256" key="1">
    <source>
        <dbReference type="ARBA" id="ARBA00004173"/>
    </source>
</evidence>
<dbReference type="EC" id="1.3.1.104" evidence="11"/>
<dbReference type="PANTHER" id="PTHR43981:SF2">
    <property type="entry name" value="ENOYL-[ACYL-CARRIER-PROTEIN] REDUCTASE, MITOCHONDRIAL"/>
    <property type="match status" value="1"/>
</dbReference>
<dbReference type="GO" id="GO:0141148">
    <property type="term" value="F:enoyl-[acyl-carrier-protein] reductase (NADPH) activity"/>
    <property type="evidence" value="ECO:0007669"/>
    <property type="project" value="UniProtKB-EC"/>
</dbReference>
<dbReference type="InterPro" id="IPR036291">
    <property type="entry name" value="NAD(P)-bd_dom_sf"/>
</dbReference>
<evidence type="ECO:0000256" key="5">
    <source>
        <dbReference type="ARBA" id="ARBA00022857"/>
    </source>
</evidence>
<evidence type="ECO:0000256" key="3">
    <source>
        <dbReference type="ARBA" id="ARBA00022516"/>
    </source>
</evidence>
<dbReference type="InterPro" id="IPR011032">
    <property type="entry name" value="GroES-like_sf"/>
</dbReference>
<dbReference type="Pfam" id="PF08240">
    <property type="entry name" value="ADH_N"/>
    <property type="match status" value="1"/>
</dbReference>
<dbReference type="GO" id="GO:0006633">
    <property type="term" value="P:fatty acid biosynthetic process"/>
    <property type="evidence" value="ECO:0007669"/>
    <property type="project" value="UniProtKB-KW"/>
</dbReference>
<comment type="catalytic activity">
    <reaction evidence="12">
        <text>a 2,3-saturated acyl-[ACP] + NADP(+) = a (2E)-enoyl-[ACP] + NADPH + H(+)</text>
        <dbReference type="Rhea" id="RHEA:22564"/>
        <dbReference type="Rhea" id="RHEA-COMP:9925"/>
        <dbReference type="Rhea" id="RHEA-COMP:9926"/>
        <dbReference type="ChEBI" id="CHEBI:15378"/>
        <dbReference type="ChEBI" id="CHEBI:57783"/>
        <dbReference type="ChEBI" id="CHEBI:58349"/>
        <dbReference type="ChEBI" id="CHEBI:78784"/>
        <dbReference type="ChEBI" id="CHEBI:78785"/>
        <dbReference type="EC" id="1.3.1.104"/>
    </reaction>
</comment>
<protein>
    <recommendedName>
        <fullName evidence="11">enoyl-[acyl-carrier-protein] reductase</fullName>
        <ecNumber evidence="11">1.3.1.104</ecNumber>
    </recommendedName>
</protein>
<gene>
    <name evidence="14" type="ORF">FA13DRAFT_90966</name>
</gene>
<evidence type="ECO:0000313" key="15">
    <source>
        <dbReference type="Proteomes" id="UP000298030"/>
    </source>
</evidence>
<dbReference type="AlphaFoldDB" id="A0A4Y7SIY8"/>
<keyword evidence="8" id="KW-0443">Lipid metabolism</keyword>
<reference evidence="14 15" key="1">
    <citation type="journal article" date="2019" name="Nat. Ecol. Evol.">
        <title>Megaphylogeny resolves global patterns of mushroom evolution.</title>
        <authorList>
            <person name="Varga T."/>
            <person name="Krizsan K."/>
            <person name="Foldi C."/>
            <person name="Dima B."/>
            <person name="Sanchez-Garcia M."/>
            <person name="Sanchez-Ramirez S."/>
            <person name="Szollosi G.J."/>
            <person name="Szarkandi J.G."/>
            <person name="Papp V."/>
            <person name="Albert L."/>
            <person name="Andreopoulos W."/>
            <person name="Angelini C."/>
            <person name="Antonin V."/>
            <person name="Barry K.W."/>
            <person name="Bougher N.L."/>
            <person name="Buchanan P."/>
            <person name="Buyck B."/>
            <person name="Bense V."/>
            <person name="Catcheside P."/>
            <person name="Chovatia M."/>
            <person name="Cooper J."/>
            <person name="Damon W."/>
            <person name="Desjardin D."/>
            <person name="Finy P."/>
            <person name="Geml J."/>
            <person name="Haridas S."/>
            <person name="Hughes K."/>
            <person name="Justo A."/>
            <person name="Karasinski D."/>
            <person name="Kautmanova I."/>
            <person name="Kiss B."/>
            <person name="Kocsube S."/>
            <person name="Kotiranta H."/>
            <person name="LaButti K.M."/>
            <person name="Lechner B.E."/>
            <person name="Liimatainen K."/>
            <person name="Lipzen A."/>
            <person name="Lukacs Z."/>
            <person name="Mihaltcheva S."/>
            <person name="Morgado L.N."/>
            <person name="Niskanen T."/>
            <person name="Noordeloos M.E."/>
            <person name="Ohm R.A."/>
            <person name="Ortiz-Santana B."/>
            <person name="Ovrebo C."/>
            <person name="Racz N."/>
            <person name="Riley R."/>
            <person name="Savchenko A."/>
            <person name="Shiryaev A."/>
            <person name="Soop K."/>
            <person name="Spirin V."/>
            <person name="Szebenyi C."/>
            <person name="Tomsovsky M."/>
            <person name="Tulloss R.E."/>
            <person name="Uehling J."/>
            <person name="Grigoriev I.V."/>
            <person name="Vagvolgyi C."/>
            <person name="Papp T."/>
            <person name="Martin F.M."/>
            <person name="Miettinen O."/>
            <person name="Hibbett D.S."/>
            <person name="Nagy L.G."/>
        </authorList>
    </citation>
    <scope>NUCLEOTIDE SEQUENCE [LARGE SCALE GENOMIC DNA]</scope>
    <source>
        <strain evidence="14 15">FP101781</strain>
    </source>
</reference>
<evidence type="ECO:0000256" key="6">
    <source>
        <dbReference type="ARBA" id="ARBA00022946"/>
    </source>
</evidence>
<dbReference type="InterPro" id="IPR020843">
    <property type="entry name" value="ER"/>
</dbReference>
<dbReference type="SMART" id="SM00829">
    <property type="entry name" value="PKS_ER"/>
    <property type="match status" value="1"/>
</dbReference>
<dbReference type="CDD" id="cd08290">
    <property type="entry name" value="ETR"/>
    <property type="match status" value="1"/>
</dbReference>
<dbReference type="InterPro" id="IPR013149">
    <property type="entry name" value="ADH-like_C"/>
</dbReference>
<evidence type="ECO:0000256" key="7">
    <source>
        <dbReference type="ARBA" id="ARBA00023002"/>
    </source>
</evidence>